<dbReference type="RefSeq" id="WP_071163771.1">
    <property type="nucleotide sequence ID" value="NZ_CP017812.1"/>
</dbReference>
<dbReference type="InterPro" id="IPR050194">
    <property type="entry name" value="Glycosyltransferase_grp1"/>
</dbReference>
<dbReference type="GO" id="GO:1901137">
    <property type="term" value="P:carbohydrate derivative biosynthetic process"/>
    <property type="evidence" value="ECO:0007669"/>
    <property type="project" value="UniProtKB-ARBA"/>
</dbReference>
<accession>A0A1D9MJ20</accession>
<evidence type="ECO:0000256" key="1">
    <source>
        <dbReference type="ARBA" id="ARBA00022676"/>
    </source>
</evidence>
<dbReference type="EMBL" id="CP017812">
    <property type="protein sequence ID" value="AOZ72305.1"/>
    <property type="molecule type" value="Genomic_DNA"/>
</dbReference>
<dbReference type="Proteomes" id="UP000176288">
    <property type="component" value="Chromosome"/>
</dbReference>
<evidence type="ECO:0000259" key="3">
    <source>
        <dbReference type="Pfam" id="PF13579"/>
    </source>
</evidence>
<dbReference type="SUPFAM" id="SSF53756">
    <property type="entry name" value="UDP-Glycosyltransferase/glycogen phosphorylase"/>
    <property type="match status" value="1"/>
</dbReference>
<dbReference type="Pfam" id="PF13579">
    <property type="entry name" value="Glyco_trans_4_4"/>
    <property type="match status" value="1"/>
</dbReference>
<keyword evidence="2" id="KW-0808">Transferase</keyword>
<keyword evidence="1" id="KW-0328">Glycosyltransferase</keyword>
<protein>
    <recommendedName>
        <fullName evidence="3">Glycosyltransferase subfamily 4-like N-terminal domain-containing protein</fullName>
    </recommendedName>
</protein>
<dbReference type="OrthoDB" id="3657271at2"/>
<feature type="domain" description="Glycosyltransferase subfamily 4-like N-terminal" evidence="3">
    <location>
        <begin position="22"/>
        <end position="174"/>
    </location>
</feature>
<keyword evidence="5" id="KW-1185">Reference proteome</keyword>
<sequence>MPKHILIVSRIFWPEPGAASGRLASLAKGLVLAGESVRVLTTKYQDAARKETKDGYQIRRFPVHRNQDGYVRGYVDYLSFDLPLAWRFWQQSRVDWVISEPPPTTGFVAGLLSKLSRRKFAYYAADLWSVAVEEAKAPKIVQWGVKFLENTALACADEVFCVSEQVKERLPKRFQNKATVVGFGVDTEIFHPPTNLDLIEGEAKPVDPNAAVNFLYAGTASEVHGARVFVDVWPQIKAELPNATLTFVGQGTDYEYFQAKAEADPSIQVHGRVDQTEIVRRLGESQVALASVAPGNYQFAVPTKIYSALAVGTPVVYLGPDNIQGALDQQDFGVRVGHYENQTQTEMQNAVAAAMLAVAQKERGTEVAQAPSWVEQHVSANAVAKRIHSLIASHH</sequence>
<dbReference type="GO" id="GO:0016758">
    <property type="term" value="F:hexosyltransferase activity"/>
    <property type="evidence" value="ECO:0007669"/>
    <property type="project" value="TreeGrafter"/>
</dbReference>
<dbReference type="InterPro" id="IPR028098">
    <property type="entry name" value="Glyco_trans_4-like_N"/>
</dbReference>
<dbReference type="Gene3D" id="3.40.50.2000">
    <property type="entry name" value="Glycogen Phosphorylase B"/>
    <property type="match status" value="2"/>
</dbReference>
<reference evidence="4 5" key="1">
    <citation type="submission" date="2016-10" db="EMBL/GenBank/DDBJ databases">
        <title>Actinomyces aegypiusis sp. nov., isolated from the Aegypius monachus in Qinghai Tibet Plateau China.</title>
        <authorList>
            <person name="Wang Y."/>
        </authorList>
    </citation>
    <scope>NUCLEOTIDE SEQUENCE [LARGE SCALE GENOMIC DNA]</scope>
    <source>
        <strain evidence="4 5">VUL4_3</strain>
    </source>
</reference>
<evidence type="ECO:0000256" key="2">
    <source>
        <dbReference type="ARBA" id="ARBA00022679"/>
    </source>
</evidence>
<gene>
    <name evidence="4" type="ORF">BK816_02480</name>
</gene>
<dbReference type="PANTHER" id="PTHR45947">
    <property type="entry name" value="SULFOQUINOVOSYL TRANSFERASE SQD2"/>
    <property type="match status" value="1"/>
</dbReference>
<name>A0A1D9MJ20_9ACTO</name>
<dbReference type="Pfam" id="PF13692">
    <property type="entry name" value="Glyco_trans_1_4"/>
    <property type="match status" value="1"/>
</dbReference>
<evidence type="ECO:0000313" key="4">
    <source>
        <dbReference type="EMBL" id="AOZ72305.1"/>
    </source>
</evidence>
<organism evidence="4 5">
    <name type="scientific">Boudabousia tangfeifanii</name>
    <dbReference type="NCBI Taxonomy" id="1912795"/>
    <lineage>
        <taxon>Bacteria</taxon>
        <taxon>Bacillati</taxon>
        <taxon>Actinomycetota</taxon>
        <taxon>Actinomycetes</taxon>
        <taxon>Actinomycetales</taxon>
        <taxon>Actinomycetaceae</taxon>
        <taxon>Boudabousia</taxon>
    </lineage>
</organism>
<dbReference type="AlphaFoldDB" id="A0A1D9MJ20"/>
<proteinExistence type="predicted"/>
<dbReference type="PANTHER" id="PTHR45947:SF3">
    <property type="entry name" value="SULFOQUINOVOSYL TRANSFERASE SQD2"/>
    <property type="match status" value="1"/>
</dbReference>
<dbReference type="KEGG" id="avu:BK816_02480"/>
<dbReference type="STRING" id="1912795.BK816_02480"/>
<evidence type="ECO:0000313" key="5">
    <source>
        <dbReference type="Proteomes" id="UP000176288"/>
    </source>
</evidence>